<keyword evidence="4 8" id="KW-0479">Metal-binding</keyword>
<evidence type="ECO:0000256" key="9">
    <source>
        <dbReference type="SAM" id="Phobius"/>
    </source>
</evidence>
<evidence type="ECO:0000256" key="8">
    <source>
        <dbReference type="RuleBase" id="RU000461"/>
    </source>
</evidence>
<dbReference type="InterPro" id="IPR017972">
    <property type="entry name" value="Cyt_P450_CS"/>
</dbReference>
<dbReference type="EMBL" id="JAWRVE010000066">
    <property type="protein sequence ID" value="KAL1864704.1"/>
    <property type="molecule type" value="Genomic_DNA"/>
</dbReference>
<evidence type="ECO:0000256" key="1">
    <source>
        <dbReference type="ARBA" id="ARBA00001971"/>
    </source>
</evidence>
<dbReference type="Gene3D" id="1.10.630.10">
    <property type="entry name" value="Cytochrome P450"/>
    <property type="match status" value="1"/>
</dbReference>
<dbReference type="InterPro" id="IPR050121">
    <property type="entry name" value="Cytochrome_P450_monoxygenase"/>
</dbReference>
<comment type="caution">
    <text evidence="10">The sequence shown here is derived from an EMBL/GenBank/DDBJ whole genome shotgun (WGS) entry which is preliminary data.</text>
</comment>
<dbReference type="InterPro" id="IPR036396">
    <property type="entry name" value="Cyt_P450_sf"/>
</dbReference>
<dbReference type="InterPro" id="IPR001128">
    <property type="entry name" value="Cyt_P450"/>
</dbReference>
<dbReference type="Pfam" id="PF00067">
    <property type="entry name" value="p450"/>
    <property type="match status" value="1"/>
</dbReference>
<evidence type="ECO:0000256" key="6">
    <source>
        <dbReference type="ARBA" id="ARBA00023004"/>
    </source>
</evidence>
<comment type="similarity">
    <text evidence="2 8">Belongs to the cytochrome P450 family.</text>
</comment>
<evidence type="ECO:0008006" key="12">
    <source>
        <dbReference type="Google" id="ProtNLM"/>
    </source>
</evidence>
<evidence type="ECO:0000256" key="3">
    <source>
        <dbReference type="ARBA" id="ARBA00022617"/>
    </source>
</evidence>
<sequence length="515" mass="57875">MSVASIFANDGMATGPLIVSIAITCWLFYSLANGVYNAYFHRLSHIPGPKLWAAFPILVRIKRLHGAFDRDMRRLHQKHGSMVRYGPEAVSFTNSLAHKTVYGHEHGQFPKIVASEMIARDSDILTADDANHARIRRGVAHSFAPKALAEQEPIIHSYVDKLARRLADVAESRQPTEIGRWFHITSFDIIADLTFGESLGGLDNNELHHVVNTVLMFIERGNKLFEINQLPGLLKWLLLPLFARGVQKGFQEQADFTKQAVERRIANDALATRKDFMYGLLRGKEEKTIRSMNEIITNANSIFVAGSDTTATLMTACTFYLLSTPHAHKRAVEEVRAAFQSPAEINFTDATARLPYLLAVLNETFRLYPPVPTALERIVPSTAEPVYIDGLHIPPGTRVGIHQSSAGLSAANFAQPETFAPERWLPEAHKDPSSPFFSDKREAVQPFSYGPRNCVGKHLAYNEMRVIVARLLWEFDMSLDPSSRQWTDPYSDHKSWAIWRKPPLVVSIKNRQAQA</sequence>
<dbReference type="PRINTS" id="PR00463">
    <property type="entry name" value="EP450I"/>
</dbReference>
<dbReference type="Proteomes" id="UP001583177">
    <property type="component" value="Unassembled WGS sequence"/>
</dbReference>
<dbReference type="PANTHER" id="PTHR24305">
    <property type="entry name" value="CYTOCHROME P450"/>
    <property type="match status" value="1"/>
</dbReference>
<dbReference type="InterPro" id="IPR002401">
    <property type="entry name" value="Cyt_P450_E_grp-I"/>
</dbReference>
<gene>
    <name evidence="10" type="ORF">Daus18300_007506</name>
</gene>
<proteinExistence type="inferred from homology"/>
<name>A0ABR3WMV7_9PEZI</name>
<reference evidence="10 11" key="1">
    <citation type="journal article" date="2024" name="IMA Fungus">
        <title>IMA Genome - F19 : A genome assembly and annotation guide to empower mycologists, including annotated draft genome sequences of Ceratocystis pirilliformis, Diaporthe australafricana, Fusarium ophioides, Paecilomyces lecythidis, and Sporothrix stenoceras.</title>
        <authorList>
            <person name="Aylward J."/>
            <person name="Wilson A.M."/>
            <person name="Visagie C.M."/>
            <person name="Spraker J."/>
            <person name="Barnes I."/>
            <person name="Buitendag C."/>
            <person name="Ceriani C."/>
            <person name="Del Mar Angel L."/>
            <person name="du Plessis D."/>
            <person name="Fuchs T."/>
            <person name="Gasser K."/>
            <person name="Kramer D."/>
            <person name="Li W."/>
            <person name="Munsamy K."/>
            <person name="Piso A."/>
            <person name="Price J.L."/>
            <person name="Sonnekus B."/>
            <person name="Thomas C."/>
            <person name="van der Nest A."/>
            <person name="van Dijk A."/>
            <person name="van Heerden A."/>
            <person name="van Vuuren N."/>
            <person name="Yilmaz N."/>
            <person name="Duong T.A."/>
            <person name="van der Merwe N.A."/>
            <person name="Wingfield M.J."/>
            <person name="Wingfield B.D."/>
        </authorList>
    </citation>
    <scope>NUCLEOTIDE SEQUENCE [LARGE SCALE GENOMIC DNA]</scope>
    <source>
        <strain evidence="10 11">CMW 18300</strain>
    </source>
</reference>
<keyword evidence="9" id="KW-0472">Membrane</keyword>
<comment type="cofactor">
    <cofactor evidence="1">
        <name>heme</name>
        <dbReference type="ChEBI" id="CHEBI:30413"/>
    </cofactor>
</comment>
<keyword evidence="9" id="KW-1133">Transmembrane helix</keyword>
<accession>A0ABR3WMV7</accession>
<evidence type="ECO:0000256" key="5">
    <source>
        <dbReference type="ARBA" id="ARBA00023002"/>
    </source>
</evidence>
<dbReference type="PRINTS" id="PR00385">
    <property type="entry name" value="P450"/>
</dbReference>
<dbReference type="PANTHER" id="PTHR24305:SF230">
    <property type="entry name" value="P450, PUTATIVE (EUROFUNG)-RELATED"/>
    <property type="match status" value="1"/>
</dbReference>
<organism evidence="10 11">
    <name type="scientific">Diaporthe australafricana</name>
    <dbReference type="NCBI Taxonomy" id="127596"/>
    <lineage>
        <taxon>Eukaryota</taxon>
        <taxon>Fungi</taxon>
        <taxon>Dikarya</taxon>
        <taxon>Ascomycota</taxon>
        <taxon>Pezizomycotina</taxon>
        <taxon>Sordariomycetes</taxon>
        <taxon>Sordariomycetidae</taxon>
        <taxon>Diaporthales</taxon>
        <taxon>Diaporthaceae</taxon>
        <taxon>Diaporthe</taxon>
    </lineage>
</organism>
<keyword evidence="11" id="KW-1185">Reference proteome</keyword>
<evidence type="ECO:0000313" key="11">
    <source>
        <dbReference type="Proteomes" id="UP001583177"/>
    </source>
</evidence>
<evidence type="ECO:0000256" key="4">
    <source>
        <dbReference type="ARBA" id="ARBA00022723"/>
    </source>
</evidence>
<dbReference type="PROSITE" id="PS00086">
    <property type="entry name" value="CYTOCHROME_P450"/>
    <property type="match status" value="1"/>
</dbReference>
<dbReference type="SUPFAM" id="SSF48264">
    <property type="entry name" value="Cytochrome P450"/>
    <property type="match status" value="1"/>
</dbReference>
<evidence type="ECO:0000256" key="2">
    <source>
        <dbReference type="ARBA" id="ARBA00010617"/>
    </source>
</evidence>
<evidence type="ECO:0000256" key="7">
    <source>
        <dbReference type="ARBA" id="ARBA00023033"/>
    </source>
</evidence>
<keyword evidence="7 8" id="KW-0503">Monooxygenase</keyword>
<keyword evidence="3 8" id="KW-0349">Heme</keyword>
<keyword evidence="6 8" id="KW-0408">Iron</keyword>
<feature type="transmembrane region" description="Helical" evidence="9">
    <location>
        <begin position="12"/>
        <end position="32"/>
    </location>
</feature>
<protein>
    <recommendedName>
        <fullName evidence="12">Benzoate 4-monooxygenase cytochrome P450</fullName>
    </recommendedName>
</protein>
<evidence type="ECO:0000313" key="10">
    <source>
        <dbReference type="EMBL" id="KAL1864704.1"/>
    </source>
</evidence>
<keyword evidence="9" id="KW-0812">Transmembrane</keyword>
<dbReference type="CDD" id="cd11058">
    <property type="entry name" value="CYP60B-like"/>
    <property type="match status" value="1"/>
</dbReference>
<keyword evidence="5 8" id="KW-0560">Oxidoreductase</keyword>